<evidence type="ECO:0000313" key="5">
    <source>
        <dbReference type="Proteomes" id="UP000216361"/>
    </source>
</evidence>
<dbReference type="EMBL" id="NOXS01000035">
    <property type="protein sequence ID" value="OYQ16594.1"/>
    <property type="molecule type" value="Genomic_DNA"/>
</dbReference>
<organism evidence="4 5">
    <name type="scientific">Elstera cyanobacteriorum</name>
    <dbReference type="NCBI Taxonomy" id="2022747"/>
    <lineage>
        <taxon>Bacteria</taxon>
        <taxon>Pseudomonadati</taxon>
        <taxon>Pseudomonadota</taxon>
        <taxon>Alphaproteobacteria</taxon>
        <taxon>Rhodospirillales</taxon>
        <taxon>Rhodospirillaceae</taxon>
        <taxon>Elstera</taxon>
    </lineage>
</organism>
<keyword evidence="1 2" id="KW-0732">Signal</keyword>
<sequence>MTMRIAMSAVLAAGMLVAATVAARAETVFVPNNAPWAFQQGDKTVGILVTVTQELGKRAGLDLAARDVPVARMIDSINTKQGDFAMIGALTKIDADQVGEVFSIPIVALARKGVPLKSYDDLKPLNTAFVKGTNFGSDYDKDASLKKSEEPNFEQLLKKMQAGRIDVGVGSAPGLRFSAKVFDVSDTLGDSLKLTDTPLALFVARDKLPAETVTKVKTALAAMRSDGTIDGIIGQYVTKDWAPK</sequence>
<dbReference type="OrthoDB" id="7248418at2"/>
<protein>
    <recommendedName>
        <fullName evidence="3">Solute-binding protein family 3/N-terminal domain-containing protein</fullName>
    </recommendedName>
</protein>
<dbReference type="RefSeq" id="WP_094410232.1">
    <property type="nucleotide sequence ID" value="NZ_NOXS01000035.1"/>
</dbReference>
<proteinExistence type="predicted"/>
<evidence type="ECO:0000256" key="2">
    <source>
        <dbReference type="SAM" id="SignalP"/>
    </source>
</evidence>
<dbReference type="PANTHER" id="PTHR35936:SF17">
    <property type="entry name" value="ARGININE-BINDING EXTRACELLULAR PROTEIN ARTP"/>
    <property type="match status" value="1"/>
</dbReference>
<gene>
    <name evidence="4" type="ORF">CHR90_16500</name>
</gene>
<feature type="signal peptide" evidence="2">
    <location>
        <begin position="1"/>
        <end position="25"/>
    </location>
</feature>
<feature type="domain" description="Solute-binding protein family 3/N-terminal" evidence="3">
    <location>
        <begin position="25"/>
        <end position="240"/>
    </location>
</feature>
<dbReference type="Gene3D" id="3.40.190.10">
    <property type="entry name" value="Periplasmic binding protein-like II"/>
    <property type="match status" value="2"/>
</dbReference>
<dbReference type="AlphaFoldDB" id="A0A255XJM5"/>
<dbReference type="InterPro" id="IPR001638">
    <property type="entry name" value="Solute-binding_3/MltF_N"/>
</dbReference>
<evidence type="ECO:0000256" key="1">
    <source>
        <dbReference type="ARBA" id="ARBA00022729"/>
    </source>
</evidence>
<dbReference type="SMART" id="SM00062">
    <property type="entry name" value="PBPb"/>
    <property type="match status" value="1"/>
</dbReference>
<evidence type="ECO:0000313" key="4">
    <source>
        <dbReference type="EMBL" id="OYQ16594.1"/>
    </source>
</evidence>
<comment type="caution">
    <text evidence="4">The sequence shown here is derived from an EMBL/GenBank/DDBJ whole genome shotgun (WGS) entry which is preliminary data.</text>
</comment>
<dbReference type="PANTHER" id="PTHR35936">
    <property type="entry name" value="MEMBRANE-BOUND LYTIC MUREIN TRANSGLYCOSYLASE F"/>
    <property type="match status" value="1"/>
</dbReference>
<dbReference type="SUPFAM" id="SSF53850">
    <property type="entry name" value="Periplasmic binding protein-like II"/>
    <property type="match status" value="1"/>
</dbReference>
<dbReference type="Proteomes" id="UP000216361">
    <property type="component" value="Unassembled WGS sequence"/>
</dbReference>
<feature type="chain" id="PRO_5012468553" description="Solute-binding protein family 3/N-terminal domain-containing protein" evidence="2">
    <location>
        <begin position="26"/>
        <end position="244"/>
    </location>
</feature>
<keyword evidence="5" id="KW-1185">Reference proteome</keyword>
<reference evidence="4 5" key="1">
    <citation type="submission" date="2017-07" db="EMBL/GenBank/DDBJ databases">
        <title>Elstera cyanobacteriorum sp. nov., a novel bacterium isolated from cyanobacterial aggregates in a eutrophic lake.</title>
        <authorList>
            <person name="Cai H."/>
        </authorList>
    </citation>
    <scope>NUCLEOTIDE SEQUENCE [LARGE SCALE GENOMIC DNA]</scope>
    <source>
        <strain evidence="4 5">TH019</strain>
    </source>
</reference>
<name>A0A255XJM5_9PROT</name>
<accession>A0A255XJM5</accession>
<evidence type="ECO:0000259" key="3">
    <source>
        <dbReference type="SMART" id="SM00062"/>
    </source>
</evidence>